<sequence length="135" mass="13664">MSGPGRLTGLMAGWMLVACGAVAPVDPGGEAEEAPQPLLYCDCPVSYLQGGSRRESSLAPCPPGYCDACGDGRCGPSEDVWTCPPDCSLPSSCGDGVCDAGEVESTCPSDCYCGDHLCNGESVSTCPVDCGCPSQ</sequence>
<gene>
    <name evidence="2" type="ORF">JY572_23585</name>
</gene>
<dbReference type="EMBL" id="CP071091">
    <property type="protein sequence ID" value="QSQ11388.1"/>
    <property type="molecule type" value="Genomic_DNA"/>
</dbReference>
<reference evidence="2 3" key="1">
    <citation type="submission" date="2021-02" db="EMBL/GenBank/DDBJ databases">
        <title>De Novo genome assembly of isolated myxobacteria.</title>
        <authorList>
            <person name="Stevens D.C."/>
        </authorList>
    </citation>
    <scope>NUCLEOTIDE SEQUENCE [LARGE SCALE GENOMIC DNA]</scope>
    <source>
        <strain evidence="2 3">SCHIC003</strain>
    </source>
</reference>
<evidence type="ECO:0000313" key="2">
    <source>
        <dbReference type="EMBL" id="QSQ11388.1"/>
    </source>
</evidence>
<evidence type="ECO:0000256" key="1">
    <source>
        <dbReference type="SAM" id="SignalP"/>
    </source>
</evidence>
<name>A0ABX7MYH0_9BACT</name>
<feature type="signal peptide" evidence="1">
    <location>
        <begin position="1"/>
        <end position="23"/>
    </location>
</feature>
<protein>
    <recommendedName>
        <fullName evidence="4">Lipoprotein</fullName>
    </recommendedName>
</protein>
<keyword evidence="1" id="KW-0732">Signal</keyword>
<organism evidence="2 3">
    <name type="scientific">Myxococcus landrumensis</name>
    <dbReference type="NCBI Taxonomy" id="2813577"/>
    <lineage>
        <taxon>Bacteria</taxon>
        <taxon>Pseudomonadati</taxon>
        <taxon>Myxococcota</taxon>
        <taxon>Myxococcia</taxon>
        <taxon>Myxococcales</taxon>
        <taxon>Cystobacterineae</taxon>
        <taxon>Myxococcaceae</taxon>
        <taxon>Myxococcus</taxon>
    </lineage>
</organism>
<keyword evidence="3" id="KW-1185">Reference proteome</keyword>
<feature type="chain" id="PRO_5046286773" description="Lipoprotein" evidence="1">
    <location>
        <begin position="24"/>
        <end position="135"/>
    </location>
</feature>
<dbReference type="Proteomes" id="UP000663090">
    <property type="component" value="Chromosome"/>
</dbReference>
<dbReference type="PROSITE" id="PS51257">
    <property type="entry name" value="PROKAR_LIPOPROTEIN"/>
    <property type="match status" value="1"/>
</dbReference>
<proteinExistence type="predicted"/>
<dbReference type="RefSeq" id="WP_206713141.1">
    <property type="nucleotide sequence ID" value="NZ_CP071091.1"/>
</dbReference>
<accession>A0ABX7MYH0</accession>
<evidence type="ECO:0008006" key="4">
    <source>
        <dbReference type="Google" id="ProtNLM"/>
    </source>
</evidence>
<evidence type="ECO:0000313" key="3">
    <source>
        <dbReference type="Proteomes" id="UP000663090"/>
    </source>
</evidence>